<reference evidence="5" key="1">
    <citation type="submission" date="2021-12" db="EMBL/GenBank/DDBJ databases">
        <authorList>
            <person name="Martin H S."/>
        </authorList>
    </citation>
    <scope>NUCLEOTIDE SEQUENCE</scope>
</reference>
<keyword evidence="3" id="KW-0677">Repeat</keyword>
<dbReference type="AlphaFoldDB" id="A0A8J9Y8Z6"/>
<accession>A0A8J9Y8Z6</accession>
<keyword evidence="4" id="KW-0472">Membrane</keyword>
<dbReference type="InterPro" id="IPR003591">
    <property type="entry name" value="Leu-rich_rpt_typical-subtyp"/>
</dbReference>
<feature type="transmembrane region" description="Helical" evidence="4">
    <location>
        <begin position="29"/>
        <end position="54"/>
    </location>
</feature>
<evidence type="ECO:0000313" key="5">
    <source>
        <dbReference type="EMBL" id="CAH0721844.1"/>
    </source>
</evidence>
<dbReference type="SUPFAM" id="SSF52058">
    <property type="entry name" value="L domain-like"/>
    <property type="match status" value="1"/>
</dbReference>
<dbReference type="OrthoDB" id="26525at2759"/>
<keyword evidence="6" id="KW-1185">Reference proteome</keyword>
<evidence type="ECO:0000256" key="1">
    <source>
        <dbReference type="ARBA" id="ARBA00022614"/>
    </source>
</evidence>
<dbReference type="Pfam" id="PF13855">
    <property type="entry name" value="LRR_8"/>
    <property type="match status" value="1"/>
</dbReference>
<dbReference type="EMBL" id="OV170223">
    <property type="protein sequence ID" value="CAH0721844.1"/>
    <property type="molecule type" value="Genomic_DNA"/>
</dbReference>
<evidence type="ECO:0000256" key="4">
    <source>
        <dbReference type="SAM" id="Phobius"/>
    </source>
</evidence>
<name>A0A8J9Y8Z6_9NEOP</name>
<keyword evidence="2" id="KW-0732">Signal</keyword>
<dbReference type="SMART" id="SM00369">
    <property type="entry name" value="LRR_TYP"/>
    <property type="match status" value="4"/>
</dbReference>
<keyword evidence="4" id="KW-0812">Transmembrane</keyword>
<keyword evidence="4" id="KW-1133">Transmembrane helix</keyword>
<gene>
    <name evidence="5" type="ORF">BINO364_LOCUS7887</name>
</gene>
<evidence type="ECO:0000313" key="6">
    <source>
        <dbReference type="Proteomes" id="UP000838878"/>
    </source>
</evidence>
<dbReference type="PANTHER" id="PTHR24369:SF210">
    <property type="entry name" value="CHAOPTIN-RELATED"/>
    <property type="match status" value="1"/>
</dbReference>
<dbReference type="Proteomes" id="UP000838878">
    <property type="component" value="Chromosome 3"/>
</dbReference>
<feature type="non-terminal residue" evidence="5">
    <location>
        <position position="712"/>
    </location>
</feature>
<sequence length="712" mass="81210">MEMVRTRFLKKQDTLLGSFIRNTSCSRGWLRVVVHIFFGTLIVSSFVLIVLMALSNSHRASQSINSRCGINTCTVICEETPYYGNYEDNIIQALSEVPINCQSISLKLNQPTFANSRIPENWLSGVFLNIRNLNIIGGNIKYISPKAFMSPLNSNLRSLVLTKIEINVWDDEMLLGLSNLEQLHIIDCKLNKINTNAITAIGNTLGFLRILSIGSWDPKNITSSENLIELKVVDFSFNSFEYVLRNGTFSKLQQCQVLYLNSCKIKAIGPGTFDQLENIKTIYLNDNLLVTIPVGLFNKILPFKPKIALQDNLWFCKCSENDLRTLFRKGILIEDPICRFPDAFKGLMFSDLEDYCENSIIIENSIEQNPINSNESKDSRYRCQNDSGIVFTNGACYEENLSNNSINLISYEHNTCYLNRISINDIKTITINAGWGSNSYSNWIKPIFAIQSYPYSMVEIEASADQGFGLLWFQSSCKYEVYCVNNIPRSLKVYNLNEKEYYTFCPFNLSFGTVMTNKCVSYNLVNFEHLYQNTSGNTQGLLLYILISLGCLIFGALSVYALIQRNPSLLKGNKRVILVKHKSIEALILPPQLSKRNKLVSESTTMTKHVFEKQKIFLLTDNLKKLSPQDLMRSTSMRSSESNEAGYISPLQPTEEQLTEWRSNQIIKQFNDTLTSEPETVSFCSIHDQESMPYYYVPIHANEKIYETPKQY</sequence>
<protein>
    <submittedName>
        <fullName evidence="5">Uncharacterized protein</fullName>
    </submittedName>
</protein>
<dbReference type="GO" id="GO:0005886">
    <property type="term" value="C:plasma membrane"/>
    <property type="evidence" value="ECO:0007669"/>
    <property type="project" value="TreeGrafter"/>
</dbReference>
<dbReference type="InterPro" id="IPR032675">
    <property type="entry name" value="LRR_dom_sf"/>
</dbReference>
<dbReference type="Gene3D" id="3.80.10.10">
    <property type="entry name" value="Ribonuclease Inhibitor"/>
    <property type="match status" value="1"/>
</dbReference>
<dbReference type="InterPro" id="IPR050541">
    <property type="entry name" value="LRR_TM_domain-containing"/>
</dbReference>
<feature type="transmembrane region" description="Helical" evidence="4">
    <location>
        <begin position="541"/>
        <end position="563"/>
    </location>
</feature>
<keyword evidence="1" id="KW-0433">Leucine-rich repeat</keyword>
<dbReference type="PANTHER" id="PTHR24369">
    <property type="entry name" value="ANTIGEN BSP, PUTATIVE-RELATED"/>
    <property type="match status" value="1"/>
</dbReference>
<evidence type="ECO:0000256" key="3">
    <source>
        <dbReference type="ARBA" id="ARBA00022737"/>
    </source>
</evidence>
<organism evidence="5 6">
    <name type="scientific">Brenthis ino</name>
    <name type="common">lesser marbled fritillary</name>
    <dbReference type="NCBI Taxonomy" id="405034"/>
    <lineage>
        <taxon>Eukaryota</taxon>
        <taxon>Metazoa</taxon>
        <taxon>Ecdysozoa</taxon>
        <taxon>Arthropoda</taxon>
        <taxon>Hexapoda</taxon>
        <taxon>Insecta</taxon>
        <taxon>Pterygota</taxon>
        <taxon>Neoptera</taxon>
        <taxon>Endopterygota</taxon>
        <taxon>Lepidoptera</taxon>
        <taxon>Glossata</taxon>
        <taxon>Ditrysia</taxon>
        <taxon>Papilionoidea</taxon>
        <taxon>Nymphalidae</taxon>
        <taxon>Heliconiinae</taxon>
        <taxon>Argynnini</taxon>
        <taxon>Brenthis</taxon>
    </lineage>
</organism>
<evidence type="ECO:0000256" key="2">
    <source>
        <dbReference type="ARBA" id="ARBA00022729"/>
    </source>
</evidence>
<proteinExistence type="predicted"/>
<dbReference type="InterPro" id="IPR001611">
    <property type="entry name" value="Leu-rich_rpt"/>
</dbReference>